<protein>
    <submittedName>
        <fullName evidence="1">Uncharacterized protein</fullName>
    </submittedName>
</protein>
<name>A0A090I612_METFO</name>
<proteinExistence type="predicted"/>
<dbReference type="KEGG" id="mfi:DSM1535_0086"/>
<dbReference type="PATRIC" id="fig|2162.9.peg.92"/>
<sequence>MKLKSDYFRIEINLMRDAIDEEEKLKSDYFRIEILVREI</sequence>
<organism evidence="1">
    <name type="scientific">Methanobacterium formicicum</name>
    <dbReference type="NCBI Taxonomy" id="2162"/>
    <lineage>
        <taxon>Archaea</taxon>
        <taxon>Methanobacteriati</taxon>
        <taxon>Methanobacteriota</taxon>
        <taxon>Methanomada group</taxon>
        <taxon>Methanobacteria</taxon>
        <taxon>Methanobacteriales</taxon>
        <taxon>Methanobacteriaceae</taxon>
        <taxon>Methanobacterium</taxon>
    </lineage>
</organism>
<evidence type="ECO:0000313" key="1">
    <source>
        <dbReference type="EMBL" id="CEA12452.1"/>
    </source>
</evidence>
<dbReference type="EMBL" id="LN515531">
    <property type="protein sequence ID" value="CEA12452.1"/>
    <property type="molecule type" value="Genomic_DNA"/>
</dbReference>
<dbReference type="AlphaFoldDB" id="A0A090I612"/>
<accession>A0A090I612</accession>
<gene>
    <name evidence="1" type="ORF">DSM1535_0086</name>
</gene>
<reference evidence="1" key="1">
    <citation type="submission" date="2014-08" db="EMBL/GenBank/DDBJ databases">
        <authorList>
            <person name="Wibberg D."/>
        </authorList>
    </citation>
    <scope>NUCLEOTIDE SEQUENCE</scope>
</reference>